<dbReference type="InterPro" id="IPR016181">
    <property type="entry name" value="Acyl_CoA_acyltransferase"/>
</dbReference>
<gene>
    <name evidence="3" type="ORF">F8O02_07990</name>
</gene>
<evidence type="ECO:0000313" key="4">
    <source>
        <dbReference type="Proteomes" id="UP000481339"/>
    </source>
</evidence>
<dbReference type="PROSITE" id="PS51729">
    <property type="entry name" value="GNAT_YJDJ"/>
    <property type="match status" value="1"/>
</dbReference>
<evidence type="ECO:0000313" key="3">
    <source>
        <dbReference type="EMBL" id="KAB1631545.1"/>
    </source>
</evidence>
<feature type="region of interest" description="Disordered" evidence="1">
    <location>
        <begin position="1"/>
        <end position="22"/>
    </location>
</feature>
<comment type="caution">
    <text evidence="3">The sequence shown here is derived from an EMBL/GenBank/DDBJ whole genome shotgun (WGS) entry which is preliminary data.</text>
</comment>
<reference evidence="3 4" key="1">
    <citation type="submission" date="2019-09" db="EMBL/GenBank/DDBJ databases">
        <title>Phylogeny of genus Pseudoclavibacter and closely related genus.</title>
        <authorList>
            <person name="Li Y."/>
        </authorList>
    </citation>
    <scope>NUCLEOTIDE SEQUENCE [LARGE SCALE GENOMIC DNA]</scope>
    <source>
        <strain evidence="3 4">JCM 16921</strain>
    </source>
</reference>
<accession>A0A7C8BPB7</accession>
<dbReference type="AlphaFoldDB" id="A0A7C8BPB7"/>
<dbReference type="Gene3D" id="3.40.630.30">
    <property type="match status" value="1"/>
</dbReference>
<protein>
    <submittedName>
        <fullName evidence="3">N-acetyltransferase</fullName>
    </submittedName>
</protein>
<feature type="domain" description="N-acetyltransferase" evidence="2">
    <location>
        <begin position="32"/>
        <end position="135"/>
    </location>
</feature>
<dbReference type="EMBL" id="WBKA01000006">
    <property type="protein sequence ID" value="KAB1631545.1"/>
    <property type="molecule type" value="Genomic_DNA"/>
</dbReference>
<dbReference type="InterPro" id="IPR031165">
    <property type="entry name" value="GNAT_YJDJ"/>
</dbReference>
<dbReference type="RefSeq" id="WP_158036716.1">
    <property type="nucleotide sequence ID" value="NZ_BAAAZV010000002.1"/>
</dbReference>
<evidence type="ECO:0000259" key="2">
    <source>
        <dbReference type="PROSITE" id="PS51729"/>
    </source>
</evidence>
<keyword evidence="4" id="KW-1185">Reference proteome</keyword>
<dbReference type="Proteomes" id="UP000481339">
    <property type="component" value="Unassembled WGS sequence"/>
</dbReference>
<organism evidence="3 4">
    <name type="scientific">Pseudoclavibacter caeni</name>
    <dbReference type="NCBI Taxonomy" id="908846"/>
    <lineage>
        <taxon>Bacteria</taxon>
        <taxon>Bacillati</taxon>
        <taxon>Actinomycetota</taxon>
        <taxon>Actinomycetes</taxon>
        <taxon>Micrococcales</taxon>
        <taxon>Microbacteriaceae</taxon>
        <taxon>Pseudoclavibacter</taxon>
    </lineage>
</organism>
<name>A0A7C8BPB7_9MICO</name>
<keyword evidence="3" id="KW-0808">Transferase</keyword>
<dbReference type="Pfam" id="PF14542">
    <property type="entry name" value="Acetyltransf_CG"/>
    <property type="match status" value="1"/>
</dbReference>
<dbReference type="OrthoDB" id="5405911at2"/>
<sequence>MTSQPPHPTDARTQPGSRTPERIPVAERLVIEHRPDEEAFVLLELAADPTAPATAPREVGRIDYARDGSGWDLLHTEVAATHGGRGLAGRLVRAAADHVLAEATASGEPALLMASCSYASGWLARHPDDYRAVLSPAA</sequence>
<evidence type="ECO:0000256" key="1">
    <source>
        <dbReference type="SAM" id="MobiDB-lite"/>
    </source>
</evidence>
<proteinExistence type="predicted"/>
<dbReference type="GO" id="GO:0016740">
    <property type="term" value="F:transferase activity"/>
    <property type="evidence" value="ECO:0007669"/>
    <property type="project" value="UniProtKB-KW"/>
</dbReference>
<dbReference type="SUPFAM" id="SSF55729">
    <property type="entry name" value="Acyl-CoA N-acyltransferases (Nat)"/>
    <property type="match status" value="1"/>
</dbReference>